<dbReference type="Proteomes" id="UP001054945">
    <property type="component" value="Unassembled WGS sequence"/>
</dbReference>
<organism evidence="2 3">
    <name type="scientific">Caerostris extrusa</name>
    <name type="common">Bark spider</name>
    <name type="synonym">Caerostris bankana</name>
    <dbReference type="NCBI Taxonomy" id="172846"/>
    <lineage>
        <taxon>Eukaryota</taxon>
        <taxon>Metazoa</taxon>
        <taxon>Ecdysozoa</taxon>
        <taxon>Arthropoda</taxon>
        <taxon>Chelicerata</taxon>
        <taxon>Arachnida</taxon>
        <taxon>Araneae</taxon>
        <taxon>Araneomorphae</taxon>
        <taxon>Entelegynae</taxon>
        <taxon>Araneoidea</taxon>
        <taxon>Araneidae</taxon>
        <taxon>Caerostris</taxon>
    </lineage>
</organism>
<dbReference type="AlphaFoldDB" id="A0AAV4VZ77"/>
<keyword evidence="3" id="KW-1185">Reference proteome</keyword>
<evidence type="ECO:0000313" key="2">
    <source>
        <dbReference type="EMBL" id="GIY75298.1"/>
    </source>
</evidence>
<proteinExistence type="predicted"/>
<evidence type="ECO:0000313" key="3">
    <source>
        <dbReference type="Proteomes" id="UP001054945"/>
    </source>
</evidence>
<reference evidence="2 3" key="1">
    <citation type="submission" date="2021-06" db="EMBL/GenBank/DDBJ databases">
        <title>Caerostris extrusa draft genome.</title>
        <authorList>
            <person name="Kono N."/>
            <person name="Arakawa K."/>
        </authorList>
    </citation>
    <scope>NUCLEOTIDE SEQUENCE [LARGE SCALE GENOMIC DNA]</scope>
</reference>
<gene>
    <name evidence="2" type="ORF">CEXT_485571</name>
</gene>
<feature type="region of interest" description="Disordered" evidence="1">
    <location>
        <begin position="1"/>
        <end position="74"/>
    </location>
</feature>
<sequence length="74" mass="7871">MRRSVNPQTTLGKNQDGTSLNLSLVSGPAINSNLSQRQSRSGIRSPENSFSGRSAGPATMPRARRTNDLQAGDT</sequence>
<accession>A0AAV4VZ77</accession>
<evidence type="ECO:0000256" key="1">
    <source>
        <dbReference type="SAM" id="MobiDB-lite"/>
    </source>
</evidence>
<protein>
    <submittedName>
        <fullName evidence="2">Uncharacterized protein</fullName>
    </submittedName>
</protein>
<feature type="compositionally biased region" description="Polar residues" evidence="1">
    <location>
        <begin position="1"/>
        <end position="52"/>
    </location>
</feature>
<name>A0AAV4VZ77_CAEEX</name>
<comment type="caution">
    <text evidence="2">The sequence shown here is derived from an EMBL/GenBank/DDBJ whole genome shotgun (WGS) entry which is preliminary data.</text>
</comment>
<dbReference type="EMBL" id="BPLR01015323">
    <property type="protein sequence ID" value="GIY75298.1"/>
    <property type="molecule type" value="Genomic_DNA"/>
</dbReference>